<dbReference type="InterPro" id="IPR002994">
    <property type="entry name" value="Surf1/Shy1"/>
</dbReference>
<evidence type="ECO:0000313" key="8">
    <source>
        <dbReference type="EMBL" id="GEN80767.1"/>
    </source>
</evidence>
<protein>
    <recommendedName>
        <fullName evidence="6">SURF1-like protein</fullName>
    </recommendedName>
</protein>
<keyword evidence="3 6" id="KW-0812">Transmembrane</keyword>
<evidence type="ECO:0000256" key="4">
    <source>
        <dbReference type="ARBA" id="ARBA00022989"/>
    </source>
</evidence>
<dbReference type="Pfam" id="PF02104">
    <property type="entry name" value="SURF1"/>
    <property type="match status" value="1"/>
</dbReference>
<keyword evidence="5 6" id="KW-0472">Membrane</keyword>
<accession>A0A511YZX7</accession>
<proteinExistence type="inferred from homology"/>
<dbReference type="CDD" id="cd06662">
    <property type="entry name" value="SURF1"/>
    <property type="match status" value="1"/>
</dbReference>
<dbReference type="InterPro" id="IPR045214">
    <property type="entry name" value="Surf1/Surf4"/>
</dbReference>
<dbReference type="PROSITE" id="PS50895">
    <property type="entry name" value="SURF1"/>
    <property type="match status" value="1"/>
</dbReference>
<gene>
    <name evidence="8" type="ORF">AFE02nite_25010</name>
</gene>
<evidence type="ECO:0000313" key="9">
    <source>
        <dbReference type="Proteomes" id="UP000321484"/>
    </source>
</evidence>
<comment type="subcellular location">
    <subcellularLocation>
        <location evidence="6">Cell membrane</location>
        <topology evidence="6">Multi-pass membrane protein</topology>
    </subcellularLocation>
    <subcellularLocation>
        <location evidence="1">Membrane</location>
    </subcellularLocation>
</comment>
<dbReference type="Proteomes" id="UP000321484">
    <property type="component" value="Unassembled WGS sequence"/>
</dbReference>
<sequence length="274" mass="28361">MAGVIEDRPPYGRTARSPRMLGILLVLLAIAAVCARLGVWQLDRAQQSARQAEAAQAAQAADAVPLADVLAPQATFTGVADRRLVVAEGTFGSDEVLVPDREREGETGLFVVTPFVVDGTGATLAVVRGWVPDAGDAAAFPAPGGDATVTGVLQVGEPAHDDVDLPPGQVADVSPAALVNRWGGPVYTGYLLLTAVEPAQGALLPAPLPDPPTGAWDLQNLAYAAQWWLFGAFAVALWVRLVRDEARRSVEQDAAEGAADVTPADDAGESAATT</sequence>
<comment type="similarity">
    <text evidence="2 6">Belongs to the SURF1 family.</text>
</comment>
<dbReference type="EMBL" id="BJYK01000009">
    <property type="protein sequence ID" value="GEN80767.1"/>
    <property type="molecule type" value="Genomic_DNA"/>
</dbReference>
<organism evidence="8 9">
    <name type="scientific">Actinotalea fermentans</name>
    <dbReference type="NCBI Taxonomy" id="43671"/>
    <lineage>
        <taxon>Bacteria</taxon>
        <taxon>Bacillati</taxon>
        <taxon>Actinomycetota</taxon>
        <taxon>Actinomycetes</taxon>
        <taxon>Micrococcales</taxon>
        <taxon>Cellulomonadaceae</taxon>
        <taxon>Actinotalea</taxon>
    </lineage>
</organism>
<reference evidence="8 9" key="1">
    <citation type="submission" date="2019-07" db="EMBL/GenBank/DDBJ databases">
        <title>Whole genome shotgun sequence of Actinotalea fermentans NBRC 105374.</title>
        <authorList>
            <person name="Hosoyama A."/>
            <person name="Uohara A."/>
            <person name="Ohji S."/>
            <person name="Ichikawa N."/>
        </authorList>
    </citation>
    <scope>NUCLEOTIDE SEQUENCE [LARGE SCALE GENOMIC DNA]</scope>
    <source>
        <strain evidence="8 9">NBRC 105374</strain>
    </source>
</reference>
<keyword evidence="9" id="KW-1185">Reference proteome</keyword>
<feature type="transmembrane region" description="Helical" evidence="6">
    <location>
        <begin position="221"/>
        <end position="239"/>
    </location>
</feature>
<dbReference type="PANTHER" id="PTHR23427">
    <property type="entry name" value="SURFEIT LOCUS PROTEIN"/>
    <property type="match status" value="1"/>
</dbReference>
<feature type="region of interest" description="Disordered" evidence="7">
    <location>
        <begin position="250"/>
        <end position="274"/>
    </location>
</feature>
<dbReference type="AlphaFoldDB" id="A0A511YZX7"/>
<keyword evidence="4 6" id="KW-1133">Transmembrane helix</keyword>
<evidence type="ECO:0000256" key="2">
    <source>
        <dbReference type="ARBA" id="ARBA00007165"/>
    </source>
</evidence>
<evidence type="ECO:0000256" key="5">
    <source>
        <dbReference type="ARBA" id="ARBA00023136"/>
    </source>
</evidence>
<evidence type="ECO:0000256" key="6">
    <source>
        <dbReference type="RuleBase" id="RU363076"/>
    </source>
</evidence>
<name>A0A511YZX7_9CELL</name>
<evidence type="ECO:0000256" key="3">
    <source>
        <dbReference type="ARBA" id="ARBA00022692"/>
    </source>
</evidence>
<dbReference type="PANTHER" id="PTHR23427:SF2">
    <property type="entry name" value="SURFEIT LOCUS PROTEIN 1"/>
    <property type="match status" value="1"/>
</dbReference>
<evidence type="ECO:0000256" key="1">
    <source>
        <dbReference type="ARBA" id="ARBA00004370"/>
    </source>
</evidence>
<dbReference type="GO" id="GO:0005886">
    <property type="term" value="C:plasma membrane"/>
    <property type="evidence" value="ECO:0007669"/>
    <property type="project" value="UniProtKB-SubCell"/>
</dbReference>
<evidence type="ECO:0000256" key="7">
    <source>
        <dbReference type="SAM" id="MobiDB-lite"/>
    </source>
</evidence>
<feature type="transmembrane region" description="Helical" evidence="6">
    <location>
        <begin position="21"/>
        <end position="40"/>
    </location>
</feature>
<keyword evidence="6" id="KW-1003">Cell membrane</keyword>
<comment type="caution">
    <text evidence="8">The sequence shown here is derived from an EMBL/GenBank/DDBJ whole genome shotgun (WGS) entry which is preliminary data.</text>
</comment>